<proteinExistence type="predicted"/>
<dbReference type="EMBL" id="CP098502">
    <property type="protein sequence ID" value="UTI66134.1"/>
    <property type="molecule type" value="Genomic_DNA"/>
</dbReference>
<organism evidence="1 2">
    <name type="scientific">Paraconexibacter antarcticus</name>
    <dbReference type="NCBI Taxonomy" id="2949664"/>
    <lineage>
        <taxon>Bacteria</taxon>
        <taxon>Bacillati</taxon>
        <taxon>Actinomycetota</taxon>
        <taxon>Thermoleophilia</taxon>
        <taxon>Solirubrobacterales</taxon>
        <taxon>Paraconexibacteraceae</taxon>
        <taxon>Paraconexibacter</taxon>
    </lineage>
</organism>
<reference evidence="1 2" key="1">
    <citation type="submission" date="2022-06" db="EMBL/GenBank/DDBJ databases">
        <title>Paraconexibacter antarcticus.</title>
        <authorList>
            <person name="Kim C.S."/>
        </authorList>
    </citation>
    <scope>NUCLEOTIDE SEQUENCE [LARGE SCALE GENOMIC DNA]</scope>
    <source>
        <strain evidence="1 2">02-257</strain>
    </source>
</reference>
<evidence type="ECO:0008006" key="3">
    <source>
        <dbReference type="Google" id="ProtNLM"/>
    </source>
</evidence>
<keyword evidence="2" id="KW-1185">Reference proteome</keyword>
<sequence length="179" mass="17563">MTRLKSRLTYANVTASIALFVALGGSSYAALSLPRNSVGTNQIRTGAVGSSEIRNHSVALRDMSSGAQRALRGAIGPAGPAGPTGPPAARDFEVVSGAGALIRGTAVSGGRAGSPGTYTVAFAAPTTACAVTASLGSTDATVVPAGRVTTSVQGGMIGVQTYDAAGAPADLPFNLIVAC</sequence>
<gene>
    <name evidence="1" type="ORF">NBH00_08000</name>
</gene>
<evidence type="ECO:0000313" key="2">
    <source>
        <dbReference type="Proteomes" id="UP001056035"/>
    </source>
</evidence>
<dbReference type="RefSeq" id="WP_254572811.1">
    <property type="nucleotide sequence ID" value="NZ_CP098502.1"/>
</dbReference>
<name>A0ABY5DYW3_9ACTN</name>
<dbReference type="Proteomes" id="UP001056035">
    <property type="component" value="Chromosome"/>
</dbReference>
<evidence type="ECO:0000313" key="1">
    <source>
        <dbReference type="EMBL" id="UTI66134.1"/>
    </source>
</evidence>
<protein>
    <recommendedName>
        <fullName evidence="3">Secreted protein</fullName>
    </recommendedName>
</protein>
<accession>A0ABY5DYW3</accession>